<reference evidence="1" key="1">
    <citation type="submission" date="2023-03" db="EMBL/GenBank/DDBJ databases">
        <title>Massive genome expansion in bonnet fungi (Mycena s.s.) driven by repeated elements and novel gene families across ecological guilds.</title>
        <authorList>
            <consortium name="Lawrence Berkeley National Laboratory"/>
            <person name="Harder C.B."/>
            <person name="Miyauchi S."/>
            <person name="Viragh M."/>
            <person name="Kuo A."/>
            <person name="Thoen E."/>
            <person name="Andreopoulos B."/>
            <person name="Lu D."/>
            <person name="Skrede I."/>
            <person name="Drula E."/>
            <person name="Henrissat B."/>
            <person name="Morin E."/>
            <person name="Kohler A."/>
            <person name="Barry K."/>
            <person name="LaButti K."/>
            <person name="Morin E."/>
            <person name="Salamov A."/>
            <person name="Lipzen A."/>
            <person name="Mereny Z."/>
            <person name="Hegedus B."/>
            <person name="Baldrian P."/>
            <person name="Stursova M."/>
            <person name="Weitz H."/>
            <person name="Taylor A."/>
            <person name="Grigoriev I.V."/>
            <person name="Nagy L.G."/>
            <person name="Martin F."/>
            <person name="Kauserud H."/>
        </authorList>
    </citation>
    <scope>NUCLEOTIDE SEQUENCE</scope>
    <source>
        <strain evidence="1">CBHHK173m</strain>
    </source>
</reference>
<accession>A0AAD6XTI8</accession>
<dbReference type="AlphaFoldDB" id="A0AAD6XTI8"/>
<gene>
    <name evidence="1" type="ORF">B0H15DRAFT_582206</name>
</gene>
<dbReference type="EMBL" id="JARJCN010000008">
    <property type="protein sequence ID" value="KAJ7098571.1"/>
    <property type="molecule type" value="Genomic_DNA"/>
</dbReference>
<sequence length="201" mass="23415">MLLRGMLLRGMLLRRLLLQRTTRRARLLRLLLRSGRVVRARLGVSLRDPLCRAIVLLLLVWRILLLVEMRIRVVVGRCGLERIRVVRHCEPESRRYQWRWNEGKRKGRNEGSKAGRTTAEGVGGRWTQRSDLVKSLFWKTLSHTAYPSTPQDLHPKTLFPWILCSGYNLHPQECERSRTMQICGAVPRSRYVLPQLCCGPI</sequence>
<proteinExistence type="predicted"/>
<protein>
    <submittedName>
        <fullName evidence="1">Uncharacterized protein</fullName>
    </submittedName>
</protein>
<keyword evidence="2" id="KW-1185">Reference proteome</keyword>
<evidence type="ECO:0000313" key="1">
    <source>
        <dbReference type="EMBL" id="KAJ7098571.1"/>
    </source>
</evidence>
<organism evidence="1 2">
    <name type="scientific">Mycena belliarum</name>
    <dbReference type="NCBI Taxonomy" id="1033014"/>
    <lineage>
        <taxon>Eukaryota</taxon>
        <taxon>Fungi</taxon>
        <taxon>Dikarya</taxon>
        <taxon>Basidiomycota</taxon>
        <taxon>Agaricomycotina</taxon>
        <taxon>Agaricomycetes</taxon>
        <taxon>Agaricomycetidae</taxon>
        <taxon>Agaricales</taxon>
        <taxon>Marasmiineae</taxon>
        <taxon>Mycenaceae</taxon>
        <taxon>Mycena</taxon>
    </lineage>
</organism>
<name>A0AAD6XTI8_9AGAR</name>
<evidence type="ECO:0000313" key="2">
    <source>
        <dbReference type="Proteomes" id="UP001222325"/>
    </source>
</evidence>
<dbReference type="Proteomes" id="UP001222325">
    <property type="component" value="Unassembled WGS sequence"/>
</dbReference>
<comment type="caution">
    <text evidence="1">The sequence shown here is derived from an EMBL/GenBank/DDBJ whole genome shotgun (WGS) entry which is preliminary data.</text>
</comment>